<dbReference type="Pfam" id="PF01381">
    <property type="entry name" value="HTH_3"/>
    <property type="match status" value="1"/>
</dbReference>
<dbReference type="PROSITE" id="PS50943">
    <property type="entry name" value="HTH_CROC1"/>
    <property type="match status" value="1"/>
</dbReference>
<comment type="caution">
    <text evidence="3">The sequence shown here is derived from an EMBL/GenBank/DDBJ whole genome shotgun (WGS) entry which is preliminary data.</text>
</comment>
<dbReference type="GO" id="GO:0003700">
    <property type="term" value="F:DNA-binding transcription factor activity"/>
    <property type="evidence" value="ECO:0007669"/>
    <property type="project" value="TreeGrafter"/>
</dbReference>
<protein>
    <submittedName>
        <fullName evidence="3">Transcriptional regulator with XRE-family HTH domain</fullName>
    </submittedName>
</protein>
<dbReference type="InterPro" id="IPR050807">
    <property type="entry name" value="TransReg_Diox_bact_type"/>
</dbReference>
<dbReference type="PANTHER" id="PTHR46797">
    <property type="entry name" value="HTH-TYPE TRANSCRIPTIONAL REGULATOR"/>
    <property type="match status" value="1"/>
</dbReference>
<evidence type="ECO:0000313" key="3">
    <source>
        <dbReference type="EMBL" id="MBB6092248.1"/>
    </source>
</evidence>
<name>A0A841HJ49_9GAMM</name>
<dbReference type="GO" id="GO:0003677">
    <property type="term" value="F:DNA binding"/>
    <property type="evidence" value="ECO:0007669"/>
    <property type="project" value="UniProtKB-KW"/>
</dbReference>
<dbReference type="SUPFAM" id="SSF47413">
    <property type="entry name" value="lambda repressor-like DNA-binding domains"/>
    <property type="match status" value="1"/>
</dbReference>
<accession>A0A841HJ49</accession>
<gene>
    <name evidence="3" type="ORF">HNQ60_001094</name>
</gene>
<keyword evidence="1" id="KW-0238">DNA-binding</keyword>
<organism evidence="3 4">
    <name type="scientific">Povalibacter uvarum</name>
    <dbReference type="NCBI Taxonomy" id="732238"/>
    <lineage>
        <taxon>Bacteria</taxon>
        <taxon>Pseudomonadati</taxon>
        <taxon>Pseudomonadota</taxon>
        <taxon>Gammaproteobacteria</taxon>
        <taxon>Steroidobacterales</taxon>
        <taxon>Steroidobacteraceae</taxon>
        <taxon>Povalibacter</taxon>
    </lineage>
</organism>
<feature type="domain" description="HTH cro/C1-type" evidence="2">
    <location>
        <begin position="14"/>
        <end position="68"/>
    </location>
</feature>
<sequence length="78" mass="8647">MATQPLQNAFGKVLREYRLKAGFSQEGLADEAGCDRTFIGMLERGQRQPTLETLFKLSKALNVAAATLVSRTASEWKE</sequence>
<dbReference type="GO" id="GO:0005829">
    <property type="term" value="C:cytosol"/>
    <property type="evidence" value="ECO:0007669"/>
    <property type="project" value="TreeGrafter"/>
</dbReference>
<dbReference type="CDD" id="cd00093">
    <property type="entry name" value="HTH_XRE"/>
    <property type="match status" value="1"/>
</dbReference>
<dbReference type="AlphaFoldDB" id="A0A841HJ49"/>
<dbReference type="Gene3D" id="1.10.260.40">
    <property type="entry name" value="lambda repressor-like DNA-binding domains"/>
    <property type="match status" value="1"/>
</dbReference>
<evidence type="ECO:0000256" key="1">
    <source>
        <dbReference type="ARBA" id="ARBA00023125"/>
    </source>
</evidence>
<dbReference type="InterPro" id="IPR001387">
    <property type="entry name" value="Cro/C1-type_HTH"/>
</dbReference>
<dbReference type="Proteomes" id="UP000588068">
    <property type="component" value="Unassembled WGS sequence"/>
</dbReference>
<dbReference type="PANTHER" id="PTHR46797:SF1">
    <property type="entry name" value="METHYLPHOSPHONATE SYNTHASE"/>
    <property type="match status" value="1"/>
</dbReference>
<dbReference type="RefSeq" id="WP_184329989.1">
    <property type="nucleotide sequence ID" value="NZ_JACHHZ010000001.1"/>
</dbReference>
<evidence type="ECO:0000313" key="4">
    <source>
        <dbReference type="Proteomes" id="UP000588068"/>
    </source>
</evidence>
<reference evidence="3 4" key="1">
    <citation type="submission" date="2020-08" db="EMBL/GenBank/DDBJ databases">
        <title>Genomic Encyclopedia of Type Strains, Phase IV (KMG-IV): sequencing the most valuable type-strain genomes for metagenomic binning, comparative biology and taxonomic classification.</title>
        <authorList>
            <person name="Goeker M."/>
        </authorList>
    </citation>
    <scope>NUCLEOTIDE SEQUENCE [LARGE SCALE GENOMIC DNA]</scope>
    <source>
        <strain evidence="3 4">DSM 26723</strain>
    </source>
</reference>
<proteinExistence type="predicted"/>
<dbReference type="EMBL" id="JACHHZ010000001">
    <property type="protein sequence ID" value="MBB6092248.1"/>
    <property type="molecule type" value="Genomic_DNA"/>
</dbReference>
<dbReference type="InterPro" id="IPR010982">
    <property type="entry name" value="Lambda_DNA-bd_dom_sf"/>
</dbReference>
<keyword evidence="4" id="KW-1185">Reference proteome</keyword>
<dbReference type="SMART" id="SM00530">
    <property type="entry name" value="HTH_XRE"/>
    <property type="match status" value="1"/>
</dbReference>
<evidence type="ECO:0000259" key="2">
    <source>
        <dbReference type="PROSITE" id="PS50943"/>
    </source>
</evidence>